<dbReference type="InterPro" id="IPR052709">
    <property type="entry name" value="Transposase-MT_Hybrid"/>
</dbReference>
<evidence type="ECO:0000313" key="2">
    <source>
        <dbReference type="EMBL" id="KAJ8961137.1"/>
    </source>
</evidence>
<protein>
    <recommendedName>
        <fullName evidence="1">Mos1 transposase HTH domain-containing protein</fullName>
    </recommendedName>
</protein>
<comment type="caution">
    <text evidence="2">The sequence shown here is derived from an EMBL/GenBank/DDBJ whole genome shotgun (WGS) entry which is preliminary data.</text>
</comment>
<feature type="non-terminal residue" evidence="2">
    <location>
        <position position="1"/>
    </location>
</feature>
<dbReference type="InterPro" id="IPR041426">
    <property type="entry name" value="Mos1_HTH"/>
</dbReference>
<feature type="domain" description="Mos1 transposase HTH" evidence="1">
    <location>
        <begin position="7"/>
        <end position="46"/>
    </location>
</feature>
<keyword evidence="3" id="KW-1185">Reference proteome</keyword>
<reference evidence="2" key="1">
    <citation type="journal article" date="2023" name="Insect Mol. Biol.">
        <title>Genome sequencing provides insights into the evolution of gene families encoding plant cell wall-degrading enzymes in longhorned beetles.</title>
        <authorList>
            <person name="Shin N.R."/>
            <person name="Okamura Y."/>
            <person name="Kirsch R."/>
            <person name="Pauchet Y."/>
        </authorList>
    </citation>
    <scope>NUCLEOTIDE SEQUENCE</scope>
    <source>
        <strain evidence="2">AMC_N1</strain>
    </source>
</reference>
<dbReference type="EMBL" id="JAPWTK010000006">
    <property type="protein sequence ID" value="KAJ8961137.1"/>
    <property type="molecule type" value="Genomic_DNA"/>
</dbReference>
<name>A0AAV8ZCP7_9CUCU</name>
<dbReference type="Gene3D" id="1.10.10.1450">
    <property type="match status" value="1"/>
</dbReference>
<proteinExistence type="predicted"/>
<dbReference type="Pfam" id="PF17906">
    <property type="entry name" value="HTH_48"/>
    <property type="match status" value="1"/>
</dbReference>
<dbReference type="Proteomes" id="UP001162162">
    <property type="component" value="Unassembled WGS sequence"/>
</dbReference>
<gene>
    <name evidence="2" type="ORF">NQ318_008817</name>
</gene>
<dbReference type="AlphaFoldDB" id="A0AAV8ZCP7"/>
<organism evidence="2 3">
    <name type="scientific">Aromia moschata</name>
    <dbReference type="NCBI Taxonomy" id="1265417"/>
    <lineage>
        <taxon>Eukaryota</taxon>
        <taxon>Metazoa</taxon>
        <taxon>Ecdysozoa</taxon>
        <taxon>Arthropoda</taxon>
        <taxon>Hexapoda</taxon>
        <taxon>Insecta</taxon>
        <taxon>Pterygota</taxon>
        <taxon>Neoptera</taxon>
        <taxon>Endopterygota</taxon>
        <taxon>Coleoptera</taxon>
        <taxon>Polyphaga</taxon>
        <taxon>Cucujiformia</taxon>
        <taxon>Chrysomeloidea</taxon>
        <taxon>Cerambycidae</taxon>
        <taxon>Cerambycinae</taxon>
        <taxon>Callichromatini</taxon>
        <taxon>Aromia</taxon>
    </lineage>
</organism>
<sequence>SRVNLKFIVKLEKTFTETYTMLTEVYGNECLSSTKVFGWFKLFKEGRETTEDDPRPGWSSTSAKKKDENVEKKLILYESFNMCKVCAKMVPKLLTPELKDSGMNGDYL</sequence>
<accession>A0AAV8ZCP7</accession>
<dbReference type="PANTHER" id="PTHR46060">
    <property type="entry name" value="MARINER MOS1 TRANSPOSASE-LIKE PROTEIN"/>
    <property type="match status" value="1"/>
</dbReference>
<evidence type="ECO:0000259" key="1">
    <source>
        <dbReference type="Pfam" id="PF17906"/>
    </source>
</evidence>
<dbReference type="PANTHER" id="PTHR46060:SF1">
    <property type="entry name" value="MARINER MOS1 TRANSPOSASE-LIKE PROTEIN"/>
    <property type="match status" value="1"/>
</dbReference>
<evidence type="ECO:0000313" key="3">
    <source>
        <dbReference type="Proteomes" id="UP001162162"/>
    </source>
</evidence>